<evidence type="ECO:0000259" key="2">
    <source>
        <dbReference type="Pfam" id="PF13860"/>
    </source>
</evidence>
<dbReference type="RefSeq" id="WP_420068546.1">
    <property type="nucleotide sequence ID" value="NZ_JBCHKQ010000001.1"/>
</dbReference>
<feature type="compositionally biased region" description="Low complexity" evidence="1">
    <location>
        <begin position="1996"/>
        <end position="2010"/>
    </location>
</feature>
<dbReference type="InterPro" id="IPR008964">
    <property type="entry name" value="Invasin/intimin_cell_adhesion"/>
</dbReference>
<sequence length="2776" mass="283238">MTLKKGLFIVFIFSVFFVFRISAQSAIPGSSTNYLQVTGSAANGDTDAYQVVFYEVPDTISSTLYFAIEHPGLSGASPDQGTGGTWNFYLIGGSGAFSDSTARQMTYASLSEAQGSGTVLGQISATTETGWLYFPGVLPSQGEHIGNKYYFRIVAEAANNNKNAFRCDVSYINSGTPTGDTNIRAFAYVMSLALLNTNTWNLYPFVPDTASTTDTIDYKNWDMDGGESLAAYDPSGTPLVAPSGSGNNVAAITSYTIGNVSYVNTTWRLQITEGSGTEPPINTSLFWFTINDTTYDATEVPLKIYSASYTPPSPDHVSVAPSSQTVASGDSATVSLQIVDSSGNPVPYQRDIYVAVNGSAQISPDNNATLQTELITTSSDGIASFSVSDASVETVTVTVYWDGSGGSDSFGTSSFDTVSIDFVANPSPIISSAANTSFYSSAASPQALPDINISDSGTADITAANDIRIRIPTGLGAGFDTSVTSPGLTVSGSGAVSPTVSYSGGVLVIDVTSDFAVTDTLTISGLQLTSPFSVSSGSLEMSVDGGTTWTSVDDKIIQILDPNPTYVWDGDTSTSWADGNNWAGGTAPSLNDGTENIIIPNGCSFYPVLSANWSINNLDINTSASMDLSDYNLTVNGTLSNNGTIILSGSGRTNVMDTDSGTVRYSSSSGGVITDYGTTDYYNLEFLPASAASFSMLSSIDVAGALSVETNASLDMGGNNLSVTGGLYISGVIVTGAASLVSADTTVNSGGTLTLSSGGTLTTGILSFAGTVTSSGTINCSDFSMGASGSFTSSAINTVNVSGNISISGTFTDPSAQSTIIMSGNPASITSSASLGNLNISAGASVSQGSALSLIGNLDVLGNLSAVSYDLDVNGNLSVTGILDVSSVNLNLEGDLTNTGVLTLTSSVLILDGAGNQSISMGGAVASSLVIANTGGAGTSVRFLDLLSIDSITVTSAGTLRFDSNVTVTGGNLDVPASVPVVAGGNITLDTSTSNGTIAIAGNLDSVSGVETISLSSGSGAVSLAGVGVTQPPGALSITTTGQITLNNDITVAGNVSFSGPVVLASSVTIDTSSANGNVGFSSTINSSSGAQSLIITAGNGTVGLGSGVGGVQSLSSLSVTTTNAAAFSLPLINVSGTVTLDTSGDITQTAQLTASGLELLGIGNTTLTNVSNNITTLAVNRTGSISYRDTDGVAVGTVGTTSGITSGNNDITITAGGAISINQTVDAGSATVTLDTGGIGNISGTATIGAAAINMQTVSGSGVIGSIGNPLSTSGATTLTVGNASSLTGAYINHTGALTVASASLGVDAPLWIRATGQLDLPAQAIDTGNSDLYLESGSILSTAGSLSSSSGDISLVAATTLGLGHNIASATGIISLTGVTAINQTGGTIAGPSLVTHGGAVSLTQAANDVDTLASDAVGTFVFTDTDGVAIGTVGTTSGITSGNNDISITAGGAISINQTVDAGTGNISLSEGGGISQSASISCSGLEITGSGNVVLTNTSNNVSTLSANIAGSISYRDADGVAIGTVGTTSGITSGNNDITITAGGSISINQVVDAGTGRISLDGAGGATPVVLGANLTGGNGISILDAASLSANVILDSSSGAGDISFSSTIDGAFNLTINGGSGDIVFSDNLGSTTPIGALNITSGNVVSCGGNITTGNSNISISPAIILASSSASISFTSGTGSINITGAIDDNALGAHNLIFLSSVSLILSSIGATTEPAYIMFDVGAGNAINLTASIKAQNIVLYSGTLYPSGNTLESTTGDMVFLGAGYAVDDTNTSPIDSNFAYPGAATLTSIYDPGAPYSGAFDSVSLTGSSVITGRNFYANGINMSATGAWTLNVPDNSSSQLIAYPVPGGAYGTGAGTYAVAYNSTVSNCNAGTGLISASTENGNIDGGGNFGWDFTSPDIGVTVETISDNAIHITFSENIENSNGEITAAVSAGLLRFSDSSGTYAFDEVYSDASLTTPLPNSDTNEFYLVATGAGDKWNTDATGASAGASTSTDRSGTHRTTTPSIYIEKGSLFDTAKNPIKAYGINGNPSVTYPAYTATTDKASPVLYRVEYGRADPASTSGTNYHAHNFFHLYYSEPVTIGSINTTDQNIRTENTAATVGGDIRDDSGTYILVDGYFRLQPASYPSPMERGEKGESVGVTSSNSIYRTLAGLITSPDHELVIFLSGYNDGISWPGWHKNVPNPAGGIISAVFDLGGQITDNSANANSLDTTVIPSLAADSTGGAWIGLWDVDAPTLAPYTTVAGTYEALVLDLDINGRADSIDLHFLDDPSSPWDSSTDHPQASSMGIRDYFTAYPADNVYQAFYIGLSGGSLTNTYNSSLVTGVSNNLFTSVSVADDTYMRLTLSGAPWGVLNVQLDISYDHTQAYLTDLAGNLMEDFGPLRMIERVPPRIEFTLAAAGDNRIYLRFSEPAYGDINHTTQITPSDFTLGGITANISSINIIKAASDNIGAWEAYLMLDDTLTEDEIVSGTVSVVADNTVYDASGNYMLASDIHNVTDIGLGIVEPLWASDSIHTDIAGGGFESLKTFNGSGNLMPGDITLQARILASSIQSSQLYLLYDIDPQDSYYATTDQYNRTTFPDMWFPTLFNGVNTKANTEARSLSPFSSTGALRNFLIPGSDPEMQAGKTLEFIFYISNLYCARLMDTSDLTSLAPWSFNLTDIVRQRSGVTILNNVINPVNNEVTVISYTLAATGMVTIQVFSLDGSLVRTLKREVQGKGTYTVAWDGRNMGGTIVARGLYFIRVVGPDIDEYRKVMIVK</sequence>
<keyword evidence="4" id="KW-1185">Reference proteome</keyword>
<dbReference type="Pfam" id="PF13860">
    <property type="entry name" value="FlgD_ig"/>
    <property type="match status" value="1"/>
</dbReference>
<reference evidence="3 4" key="1">
    <citation type="submission" date="2024-03" db="EMBL/GenBank/DDBJ databases">
        <title>Ignisphaera cupida sp. nov., a hyperthermophilic hydrolytic archaeon from a hot spring of Kamchatka, and proposal of Ignisphaeraceae fam. nov.</title>
        <authorList>
            <person name="Podosokorskaya O.A."/>
            <person name="Elcheninov A.G."/>
            <person name="Maltseva A.I."/>
            <person name="Zayulina K.S."/>
            <person name="Novikov A."/>
            <person name="Merkel A.Y."/>
        </authorList>
    </citation>
    <scope>NUCLEOTIDE SEQUENCE [LARGE SCALE GENOMIC DNA]</scope>
    <source>
        <strain evidence="3 4">38H-sp</strain>
    </source>
</reference>
<protein>
    <submittedName>
        <fullName evidence="3">FlgD immunoglobulin-like domain containing protein</fullName>
    </submittedName>
</protein>
<organism evidence="3 4">
    <name type="scientific">Rarispira pelagica</name>
    <dbReference type="NCBI Taxonomy" id="3141764"/>
    <lineage>
        <taxon>Bacteria</taxon>
        <taxon>Pseudomonadati</taxon>
        <taxon>Spirochaetota</taxon>
        <taxon>Spirochaetia</taxon>
        <taxon>Winmispirales</taxon>
        <taxon>Winmispiraceae</taxon>
        <taxon>Rarispira</taxon>
    </lineage>
</organism>
<evidence type="ECO:0000313" key="3">
    <source>
        <dbReference type="EMBL" id="MEM5947093.1"/>
    </source>
</evidence>
<name>A0ABU9U8U3_9SPIR</name>
<proteinExistence type="predicted"/>
<dbReference type="Gene3D" id="2.60.40.10">
    <property type="entry name" value="Immunoglobulins"/>
    <property type="match status" value="1"/>
</dbReference>
<gene>
    <name evidence="3" type="ORF">WKV44_00890</name>
</gene>
<dbReference type="InterPro" id="IPR025965">
    <property type="entry name" value="FlgD/Vpr_Ig-like"/>
</dbReference>
<comment type="caution">
    <text evidence="3">The sequence shown here is derived from an EMBL/GenBank/DDBJ whole genome shotgun (WGS) entry which is preliminary data.</text>
</comment>
<dbReference type="SUPFAM" id="SSF49373">
    <property type="entry name" value="Invasin/intimin cell-adhesion fragments"/>
    <property type="match status" value="1"/>
</dbReference>
<dbReference type="Proteomes" id="UP001466331">
    <property type="component" value="Unassembled WGS sequence"/>
</dbReference>
<evidence type="ECO:0000256" key="1">
    <source>
        <dbReference type="SAM" id="MobiDB-lite"/>
    </source>
</evidence>
<feature type="region of interest" description="Disordered" evidence="1">
    <location>
        <begin position="1996"/>
        <end position="2017"/>
    </location>
</feature>
<accession>A0ABU9U8U3</accession>
<feature type="domain" description="FlgD/Vpr Ig-like" evidence="2">
    <location>
        <begin position="2709"/>
        <end position="2762"/>
    </location>
</feature>
<dbReference type="Gene3D" id="2.60.40.4070">
    <property type="match status" value="1"/>
</dbReference>
<evidence type="ECO:0000313" key="4">
    <source>
        <dbReference type="Proteomes" id="UP001466331"/>
    </source>
</evidence>
<dbReference type="InterPro" id="IPR013783">
    <property type="entry name" value="Ig-like_fold"/>
</dbReference>
<dbReference type="EMBL" id="JBCHKQ010000001">
    <property type="protein sequence ID" value="MEM5947093.1"/>
    <property type="molecule type" value="Genomic_DNA"/>
</dbReference>